<feature type="compositionally biased region" description="Basic and acidic residues" evidence="1">
    <location>
        <begin position="380"/>
        <end position="399"/>
    </location>
</feature>
<dbReference type="Proteomes" id="UP000663829">
    <property type="component" value="Unassembled WGS sequence"/>
</dbReference>
<dbReference type="AlphaFoldDB" id="A0A813VNQ0"/>
<accession>A0A813VNQ0</accession>
<dbReference type="EMBL" id="CAJOBC010000833">
    <property type="protein sequence ID" value="CAF3630693.1"/>
    <property type="molecule type" value="Genomic_DNA"/>
</dbReference>
<dbReference type="OrthoDB" id="10043739at2759"/>
<sequence>MYSGAPIYTTKHYIHEPRFPAAYQQPRGIASSTHYTPSMVNQNHQPYSNSYSQLQPPTTVTYMNDPTPRPMPNYNQSYNSANSYQPSDIFQQPNNQMQQPVLTARSGNKFGNGNIEKTNMMSSQSPFFDPARSYEQTNNYSRTSSSITAQPKSGGSVNKTLNLSSENPFHDVYGGYQYSARIDPTKRITSQSTAVRSTDNKSLNLSDENPFFSIYGGYHYPSQIDPSKRITELPKQAGQLEKTNDLSSENPFSNYRPVNRNYNSASIPSSSFQNATPDWNRNNLISNRSYDSNNNMPRYGSYTETNPPDSYRSPPPDSFTPKRTVPDTTMYKTESPLPNERRLPQPVKPKDAPADKNSLNMSPENPFAATYGQHYYPSNDEIKAQKRQERNVRFADESNQRASSVAAPPQQQQKSMMSEYPEEESKDIIQGKGKTKFTRFDVNF</sequence>
<feature type="compositionally biased region" description="Polar residues" evidence="1">
    <location>
        <begin position="260"/>
        <end position="306"/>
    </location>
</feature>
<reference evidence="3" key="1">
    <citation type="submission" date="2021-02" db="EMBL/GenBank/DDBJ databases">
        <authorList>
            <person name="Nowell W R."/>
        </authorList>
    </citation>
    <scope>NUCLEOTIDE SEQUENCE</scope>
</reference>
<evidence type="ECO:0000313" key="4">
    <source>
        <dbReference type="EMBL" id="CAF3580862.1"/>
    </source>
</evidence>
<name>A0A813VNQ0_9BILA</name>
<evidence type="ECO:0000313" key="6">
    <source>
        <dbReference type="Proteomes" id="UP000663829"/>
    </source>
</evidence>
<dbReference type="EMBL" id="CAJNOQ010000833">
    <property type="protein sequence ID" value="CAF0843305.1"/>
    <property type="molecule type" value="Genomic_DNA"/>
</dbReference>
<protein>
    <submittedName>
        <fullName evidence="3">Uncharacterized protein</fullName>
    </submittedName>
</protein>
<dbReference type="Proteomes" id="UP000681722">
    <property type="component" value="Unassembled WGS sequence"/>
</dbReference>
<evidence type="ECO:0000313" key="3">
    <source>
        <dbReference type="EMBL" id="CAF0843305.1"/>
    </source>
</evidence>
<proteinExistence type="predicted"/>
<dbReference type="EMBL" id="CAJOBA010001179">
    <property type="protein sequence ID" value="CAF3580862.1"/>
    <property type="molecule type" value="Genomic_DNA"/>
</dbReference>
<gene>
    <name evidence="3" type="ORF">GPM918_LOCUS5678</name>
    <name evidence="2" type="ORF">OVA965_LOCUS4477</name>
    <name evidence="5" type="ORF">SRO942_LOCUS5678</name>
    <name evidence="4" type="ORF">TMI583_LOCUS4475</name>
</gene>
<feature type="region of interest" description="Disordered" evidence="1">
    <location>
        <begin position="239"/>
        <end position="444"/>
    </location>
</feature>
<comment type="caution">
    <text evidence="3">The sequence shown here is derived from an EMBL/GenBank/DDBJ whole genome shotgun (WGS) entry which is preliminary data.</text>
</comment>
<evidence type="ECO:0000256" key="1">
    <source>
        <dbReference type="SAM" id="MobiDB-lite"/>
    </source>
</evidence>
<organism evidence="3 6">
    <name type="scientific">Didymodactylos carnosus</name>
    <dbReference type="NCBI Taxonomy" id="1234261"/>
    <lineage>
        <taxon>Eukaryota</taxon>
        <taxon>Metazoa</taxon>
        <taxon>Spiralia</taxon>
        <taxon>Gnathifera</taxon>
        <taxon>Rotifera</taxon>
        <taxon>Eurotatoria</taxon>
        <taxon>Bdelloidea</taxon>
        <taxon>Philodinida</taxon>
        <taxon>Philodinidae</taxon>
        <taxon>Didymodactylos</taxon>
    </lineage>
</organism>
<evidence type="ECO:0000313" key="5">
    <source>
        <dbReference type="EMBL" id="CAF3630693.1"/>
    </source>
</evidence>
<dbReference type="EMBL" id="CAJNOK010001179">
    <property type="protein sequence ID" value="CAF0797718.1"/>
    <property type="molecule type" value="Genomic_DNA"/>
</dbReference>
<feature type="compositionally biased region" description="Polar residues" evidence="1">
    <location>
        <begin position="134"/>
        <end position="156"/>
    </location>
</feature>
<feature type="compositionally biased region" description="Basic and acidic residues" evidence="1">
    <location>
        <begin position="339"/>
        <end position="354"/>
    </location>
</feature>
<evidence type="ECO:0000313" key="2">
    <source>
        <dbReference type="EMBL" id="CAF0797718.1"/>
    </source>
</evidence>
<keyword evidence="6" id="KW-1185">Reference proteome</keyword>
<dbReference type="Proteomes" id="UP000682733">
    <property type="component" value="Unassembled WGS sequence"/>
</dbReference>
<dbReference type="Proteomes" id="UP000677228">
    <property type="component" value="Unassembled WGS sequence"/>
</dbReference>
<feature type="region of interest" description="Disordered" evidence="1">
    <location>
        <begin position="132"/>
        <end position="156"/>
    </location>
</feature>